<protein>
    <submittedName>
        <fullName evidence="1">Terminase</fullName>
    </submittedName>
</protein>
<gene>
    <name evidence="1" type="ORF">F8O04_12080</name>
</gene>
<accession>A0A6H9WP68</accession>
<organism evidence="1 2">
    <name type="scientific">Pseudoclavibacter endophyticus</name>
    <dbReference type="NCBI Taxonomy" id="1778590"/>
    <lineage>
        <taxon>Bacteria</taxon>
        <taxon>Bacillati</taxon>
        <taxon>Actinomycetota</taxon>
        <taxon>Actinomycetes</taxon>
        <taxon>Micrococcales</taxon>
        <taxon>Microbacteriaceae</taxon>
        <taxon>Pseudoclavibacter</taxon>
    </lineage>
</organism>
<keyword evidence="2" id="KW-1185">Reference proteome</keyword>
<dbReference type="Proteomes" id="UP000431744">
    <property type="component" value="Unassembled WGS sequence"/>
</dbReference>
<evidence type="ECO:0000313" key="1">
    <source>
        <dbReference type="EMBL" id="KAB1648416.1"/>
    </source>
</evidence>
<dbReference type="EMBL" id="WBJY01000002">
    <property type="protein sequence ID" value="KAB1648416.1"/>
    <property type="molecule type" value="Genomic_DNA"/>
</dbReference>
<name>A0A6H9WP68_9MICO</name>
<reference evidence="1 2" key="1">
    <citation type="submission" date="2019-09" db="EMBL/GenBank/DDBJ databases">
        <title>Phylogeny of genus Pseudoclavibacter and closely related genus.</title>
        <authorList>
            <person name="Li Y."/>
        </authorList>
    </citation>
    <scope>NUCLEOTIDE SEQUENCE [LARGE SCALE GENOMIC DNA]</scope>
    <source>
        <strain evidence="1 2">EGI 60007</strain>
    </source>
</reference>
<dbReference type="RefSeq" id="WP_158029611.1">
    <property type="nucleotide sequence ID" value="NZ_BMHG01000001.1"/>
</dbReference>
<dbReference type="AlphaFoldDB" id="A0A6H9WP68"/>
<sequence>MSPATEFPATAIGPTWQTDHAGRFILPEHSIGWDGLVWAGQRLQLKAGEPWRFTAEQARWWLWWYAVDERGEFVYGRQAWLQRLKGWGKDPLAAVVLANELVGVSRFGGFRRGAPYAVEEPDAWVQVLAVTQRQTKNTMRVFPRLFTEEAKREYGLQVNKEQIYALGDTRFLEALTSNPEPIEGARTTAVLGNEMQYWRAQNGGHAMFDAVEGNLMKNPNGARFLGIANAFQPGRDSILERTRLAMDASLARPDEVSFDGIMYDSLEAHPKVRLTGDAAADTIERVVESVRGDAVWLKPARIRASVMDPKNPVSESRRKWFNQIVAAEDAWMDPFTWDSNGDASLRLEPRDEVVLFFDGSKSDDATVLVACRVADGALFPLGLWVAPPKARRGEWTAPRGVVSQRVRQAFKDYRVVGFFADPSHTREDGTADLYWKATVDKWHQDFHSKLLIWARPGRDGHSIEFDMSNRHVEGARFVEAAELFVEEADQGNVPHPAHAELSRHVKNARRFPTQHGVSLMKDGRESPRKIDLAVAAVGARMVRRQVMNLATKRGQGRGGVW</sequence>
<proteinExistence type="predicted"/>
<dbReference type="OrthoDB" id="3197057at2"/>
<comment type="caution">
    <text evidence="1">The sequence shown here is derived from an EMBL/GenBank/DDBJ whole genome shotgun (WGS) entry which is preliminary data.</text>
</comment>
<evidence type="ECO:0000313" key="2">
    <source>
        <dbReference type="Proteomes" id="UP000431744"/>
    </source>
</evidence>